<dbReference type="Proteomes" id="UP000053201">
    <property type="component" value="Unassembled WGS sequence"/>
</dbReference>
<sequence length="1496" mass="167328">MLSQKGWLYATTLLLFAAPATTNPQESSAPVITRLKTEWPAPPLILEAIEFVAQDRGAQAFDYISQLASTGVLSRSSAANSNRIYNEIIGGLDEGLSKTPGDSQRESFLLSAASLSLLKLSLATRSSAPRIQAQYRFYTENVLPAFGSPSAKFNQKCDVWLDWYGTQSCDVSEVEKLVSASVSNASAPLVFPSDHIYRLDNSVNSRPFAVLYADLQSDAFPPFHSALLASARRGDLAYVLRYKPPSAMPEEPLHVSGYGVELALKSTEYKVVDDREVQKGDESTSSESGTRSVMNEDDPLFESPPRVMALTANETQGLGLKTTQFILNCTNPLRALVDVSQNFPKFAHLLKGVQVEAAIASELSYNRAYLAARRHGLWINGIELDPERIDIFSLQRTLRMEVSRVASLTALNLTSDQAVDLLTTPISEKSGSDLEWGETFDVRSDLVVWWNNLEKDSRYKYWPASVMEVVRPSYPGQLKYLRKNLMSTVLNLDLANPSHLQIMTQVFAFIEREVPLRFGILPLVDIQHHDSASSLAAGAFYHLLKHAKLKDAKNFIQALRDASGDETLTPNAVDSAYNKVAGKSLKAALAEWNDGYSGHVRRLHEFSLRFGTSLREGAVFANGKYVPLNEEWQQSMITTYFKMLDYLMQKVYNGQISDRDNLYDHFLTLPNVNSKRNEFIFGEPVMKNFLDCDECELLSDIVWLSPETVPSTISIIVVADFAQKEGIDFALQAVQYLSFSEGVRMTFINSGAEPVSKVPRSTRADAEVQEEGLDELDKVFQVTGESLHTKTQAFIRSLGLATGQRAIVVNGRIVGPIPSEIPFDAQDFELLIAREFRQRIGNVATKMAGFFGIPDRQSDAISMAIFKATSALATIAMQEISKPLSTSPQTRRPLDTFAKLKKEHSCILVGKEENALLRIIAIVDPVSQVAQKVSALLQVLSKLEGVRIEILLNPEPDMGGSLPIKRFYRYVVAAEPEFDSLTGAMKPPSAAFYGLPEEPLYTLGMDVASSWLVFPSRSIHDLDNIRLSTLTNRRKGVDAEFLLENILVEGHARDSRTNGPPRGLQFVLGTKQSPSMYDTITMANLGYLQLKANPGVWHLRFREGRSRELYEFESITDTLEAQTTTLAGEDGPTIVVNSFEGVTVLPVVKKKLGREQEDILAVENAESGEGKGLWNQIKANFFSSSASTSANATINVFSVASGHLYERFLSIMMLSVVKNTQSPVKFWLVRNFLSPSFKEFLPHLAKAYGFEYELVTYNWPHWLRQQTEKQRTIWGYKILFLDVLFPLNLDRVIFVDADQVVRTDLKQLVDLDLHGAVYGYTPFCDDRKEMEGFRFWKHGYWKDHLAGKPYHISALYVIDLKRFRQLAAGDQLRQQYQMLSADPNSLANLDQDLPNNMNTARQLPIYSLSQDWLWCETWCSDESLKTAKTIDLCNNPLTKEPKLERAKRILPEWEGLDAEVAAVAKRVGHSQVHGNVTKTSGVTESISQYSPVRDEL</sequence>
<dbReference type="PANTHER" id="PTHR11226">
    <property type="entry name" value="UDP-GLUCOSE GLYCOPROTEIN:GLUCOSYLTRANSFERASE"/>
    <property type="match status" value="1"/>
</dbReference>
<evidence type="ECO:0000256" key="10">
    <source>
        <dbReference type="SAM" id="SignalP"/>
    </source>
</evidence>
<dbReference type="Pfam" id="PF18404">
    <property type="entry name" value="Glyco_transf_24"/>
    <property type="match status" value="1"/>
</dbReference>
<dbReference type="InterPro" id="IPR040497">
    <property type="entry name" value="Glyco_transf_24"/>
</dbReference>
<comment type="similarity">
    <text evidence="4">Belongs to the glycosyltransferase 8 family.</text>
</comment>
<name>A0A0L0H8L2_SPIPD</name>
<evidence type="ECO:0000256" key="7">
    <source>
        <dbReference type="ARBA" id="ARBA00022824"/>
    </source>
</evidence>
<evidence type="ECO:0000259" key="14">
    <source>
        <dbReference type="Pfam" id="PF18403"/>
    </source>
</evidence>
<dbReference type="STRING" id="645134.A0A0L0H8L2"/>
<accession>A0A0L0H8L2</accession>
<feature type="domain" description="UGGT thioredoxin-like" evidence="11">
    <location>
        <begin position="41"/>
        <end position="247"/>
    </location>
</feature>
<evidence type="ECO:0000256" key="4">
    <source>
        <dbReference type="ARBA" id="ARBA00006351"/>
    </source>
</evidence>
<dbReference type="Gene3D" id="3.90.550.10">
    <property type="entry name" value="Spore Coat Polysaccharide Biosynthesis Protein SpsA, Chain A"/>
    <property type="match status" value="1"/>
</dbReference>
<organism evidence="16 17">
    <name type="scientific">Spizellomyces punctatus (strain DAOM BR117)</name>
    <dbReference type="NCBI Taxonomy" id="645134"/>
    <lineage>
        <taxon>Eukaryota</taxon>
        <taxon>Fungi</taxon>
        <taxon>Fungi incertae sedis</taxon>
        <taxon>Chytridiomycota</taxon>
        <taxon>Chytridiomycota incertae sedis</taxon>
        <taxon>Chytridiomycetes</taxon>
        <taxon>Spizellomycetales</taxon>
        <taxon>Spizellomycetaceae</taxon>
        <taxon>Spizellomyces</taxon>
    </lineage>
</organism>
<dbReference type="InterPro" id="IPR009448">
    <property type="entry name" value="UDP-g_GGtrans"/>
</dbReference>
<protein>
    <recommendedName>
        <fullName evidence="18">UDP-glucose:Glycoprotein Glucosyltransferase</fullName>
    </recommendedName>
</protein>
<dbReference type="GO" id="GO:0005788">
    <property type="term" value="C:endoplasmic reticulum lumen"/>
    <property type="evidence" value="ECO:0007669"/>
    <property type="project" value="UniProtKB-SubCell"/>
</dbReference>
<dbReference type="Pfam" id="PF18403">
    <property type="entry name" value="Thioredoxin_15"/>
    <property type="match status" value="1"/>
</dbReference>
<dbReference type="eggNOG" id="KOG1879">
    <property type="taxonomic scope" value="Eukaryota"/>
</dbReference>
<dbReference type="GO" id="GO:0051787">
    <property type="term" value="F:misfolded protein binding"/>
    <property type="evidence" value="ECO:0007669"/>
    <property type="project" value="EnsemblFungi"/>
</dbReference>
<dbReference type="InterPro" id="IPR040692">
    <property type="entry name" value="UGGT_TRXL_3"/>
</dbReference>
<evidence type="ECO:0000313" key="17">
    <source>
        <dbReference type="Proteomes" id="UP000053201"/>
    </source>
</evidence>
<dbReference type="SUPFAM" id="SSF53448">
    <property type="entry name" value="Nucleotide-diphospho-sugar transferases"/>
    <property type="match status" value="1"/>
</dbReference>
<dbReference type="OMA" id="RQTKTRF"/>
<dbReference type="Pfam" id="PF06427">
    <property type="entry name" value="UDP-g_GGTase"/>
    <property type="match status" value="1"/>
</dbReference>
<feature type="domain" description="UDP-glucose:glycoprotein glucosyltransferase thioredoxin-like" evidence="14">
    <location>
        <begin position="696"/>
        <end position="873"/>
    </location>
</feature>
<evidence type="ECO:0000256" key="3">
    <source>
        <dbReference type="ARBA" id="ARBA00004922"/>
    </source>
</evidence>
<dbReference type="FunFam" id="3.90.550.10:FF:000065">
    <property type="entry name" value="UDP-glucose:glycoprotein glucosyltransferase, putative"/>
    <property type="match status" value="1"/>
</dbReference>
<dbReference type="GO" id="GO:0018279">
    <property type="term" value="P:protein N-linked glycosylation via asparagine"/>
    <property type="evidence" value="ECO:0007669"/>
    <property type="project" value="TreeGrafter"/>
</dbReference>
<feature type="domain" description="UGGT thioredoxin-like" evidence="13">
    <location>
        <begin position="440"/>
        <end position="680"/>
    </location>
</feature>
<evidence type="ECO:0000259" key="11">
    <source>
        <dbReference type="Pfam" id="PF18400"/>
    </source>
</evidence>
<dbReference type="GO" id="GO:0005509">
    <property type="term" value="F:calcium ion binding"/>
    <property type="evidence" value="ECO:0007669"/>
    <property type="project" value="EnsemblFungi"/>
</dbReference>
<evidence type="ECO:0000256" key="5">
    <source>
        <dbReference type="ARBA" id="ARBA00022679"/>
    </source>
</evidence>
<dbReference type="GO" id="GO:0051082">
    <property type="term" value="F:unfolded protein binding"/>
    <property type="evidence" value="ECO:0007669"/>
    <property type="project" value="TreeGrafter"/>
</dbReference>
<keyword evidence="7" id="KW-0256">Endoplasmic reticulum</keyword>
<comment type="subcellular location">
    <subcellularLocation>
        <location evidence="2">Endoplasmic reticulum lumen</location>
    </subcellularLocation>
</comment>
<dbReference type="VEuPathDB" id="FungiDB:SPPG_07245"/>
<dbReference type="Pfam" id="PF18400">
    <property type="entry name" value="Thioredoxin_12"/>
    <property type="match status" value="1"/>
</dbReference>
<dbReference type="RefSeq" id="XP_016605356.1">
    <property type="nucleotide sequence ID" value="XM_016755409.1"/>
</dbReference>
<dbReference type="UniPathway" id="UPA00378"/>
<evidence type="ECO:0000256" key="6">
    <source>
        <dbReference type="ARBA" id="ARBA00022729"/>
    </source>
</evidence>
<dbReference type="GO" id="GO:0036503">
    <property type="term" value="P:ERAD pathway"/>
    <property type="evidence" value="ECO:0007669"/>
    <property type="project" value="TreeGrafter"/>
</dbReference>
<evidence type="ECO:0000256" key="1">
    <source>
        <dbReference type="ARBA" id="ARBA00001913"/>
    </source>
</evidence>
<dbReference type="GeneID" id="27690473"/>
<dbReference type="CDD" id="cd06432">
    <property type="entry name" value="GT8_HUGT1_C_like"/>
    <property type="match status" value="1"/>
</dbReference>
<dbReference type="Pfam" id="PF18402">
    <property type="entry name" value="Thioredoxin_14"/>
    <property type="match status" value="1"/>
</dbReference>
<dbReference type="GO" id="GO:0006491">
    <property type="term" value="P:N-glycan processing"/>
    <property type="evidence" value="ECO:0007669"/>
    <property type="project" value="EnsemblFungi"/>
</dbReference>
<dbReference type="EMBL" id="KQ257464">
    <property type="protein sequence ID" value="KNC97316.1"/>
    <property type="molecule type" value="Genomic_DNA"/>
</dbReference>
<keyword evidence="6 10" id="KW-0732">Signal</keyword>
<evidence type="ECO:0000256" key="9">
    <source>
        <dbReference type="SAM" id="MobiDB-lite"/>
    </source>
</evidence>
<evidence type="ECO:0000256" key="8">
    <source>
        <dbReference type="ARBA" id="ARBA00023180"/>
    </source>
</evidence>
<reference evidence="16 17" key="1">
    <citation type="submission" date="2009-08" db="EMBL/GenBank/DDBJ databases">
        <title>The Genome Sequence of Spizellomyces punctatus strain DAOM BR117.</title>
        <authorList>
            <consortium name="The Broad Institute Genome Sequencing Platform"/>
            <person name="Russ C."/>
            <person name="Cuomo C."/>
            <person name="Shea T."/>
            <person name="Young S.K."/>
            <person name="Zeng Q."/>
            <person name="Koehrsen M."/>
            <person name="Haas B."/>
            <person name="Borodovsky M."/>
            <person name="Guigo R."/>
            <person name="Alvarado L."/>
            <person name="Berlin A."/>
            <person name="Bochicchio J."/>
            <person name="Borenstein D."/>
            <person name="Chapman S."/>
            <person name="Chen Z."/>
            <person name="Engels R."/>
            <person name="Freedman E."/>
            <person name="Gellesch M."/>
            <person name="Goldberg J."/>
            <person name="Griggs A."/>
            <person name="Gujja S."/>
            <person name="Heiman D."/>
            <person name="Hepburn T."/>
            <person name="Howarth C."/>
            <person name="Jen D."/>
            <person name="Larson L."/>
            <person name="Lewis B."/>
            <person name="Mehta T."/>
            <person name="Park D."/>
            <person name="Pearson M."/>
            <person name="Roberts A."/>
            <person name="Saif S."/>
            <person name="Shenoy N."/>
            <person name="Sisk P."/>
            <person name="Stolte C."/>
            <person name="Sykes S."/>
            <person name="Thomson T."/>
            <person name="Walk T."/>
            <person name="White J."/>
            <person name="Yandava C."/>
            <person name="Burger G."/>
            <person name="Gray M.W."/>
            <person name="Holland P.W.H."/>
            <person name="King N."/>
            <person name="Lang F.B.F."/>
            <person name="Roger A.J."/>
            <person name="Ruiz-Trillo I."/>
            <person name="Lander E."/>
            <person name="Nusbaum C."/>
        </authorList>
    </citation>
    <scope>NUCLEOTIDE SEQUENCE [LARGE SCALE GENOMIC DNA]</scope>
    <source>
        <strain evidence="16 17">DAOM BR117</strain>
    </source>
</reference>
<keyword evidence="17" id="KW-1185">Reference proteome</keyword>
<comment type="pathway">
    <text evidence="3">Protein modification; protein glycosylation.</text>
</comment>
<dbReference type="InterPro" id="IPR040693">
    <property type="entry name" value="UGGT_TRXL_1"/>
</dbReference>
<feature type="domain" description="Glucosyltransferase 24 catalytic" evidence="15">
    <location>
        <begin position="1194"/>
        <end position="1462"/>
    </location>
</feature>
<dbReference type="InterPro" id="IPR040694">
    <property type="entry name" value="UGGT_TRXL_2"/>
</dbReference>
<dbReference type="Pfam" id="PF18401">
    <property type="entry name" value="Thioredoxin_13"/>
    <property type="match status" value="1"/>
</dbReference>
<dbReference type="PANTHER" id="PTHR11226:SF0">
    <property type="entry name" value="UDP-GLUCOSE:GLYCOPROTEIN GLUCOSYLTRANSFERASE"/>
    <property type="match status" value="1"/>
</dbReference>
<feature type="domain" description="UGGT thioredoxin-like" evidence="12">
    <location>
        <begin position="309"/>
        <end position="425"/>
    </location>
</feature>
<evidence type="ECO:0000259" key="13">
    <source>
        <dbReference type="Pfam" id="PF18402"/>
    </source>
</evidence>
<dbReference type="FunCoup" id="A0A0L0H8L2">
    <property type="interactions" value="433"/>
</dbReference>
<keyword evidence="5" id="KW-0808">Transferase</keyword>
<evidence type="ECO:0008006" key="18">
    <source>
        <dbReference type="Google" id="ProtNLM"/>
    </source>
</evidence>
<dbReference type="InterPro" id="IPR040525">
    <property type="entry name" value="UGGT_TRXL_4"/>
</dbReference>
<dbReference type="GO" id="GO:0005537">
    <property type="term" value="F:D-mannose binding"/>
    <property type="evidence" value="ECO:0007669"/>
    <property type="project" value="EnsemblFungi"/>
</dbReference>
<feature type="region of interest" description="Disordered" evidence="9">
    <location>
        <begin position="274"/>
        <end position="298"/>
    </location>
</feature>
<comment type="cofactor">
    <cofactor evidence="1">
        <name>Ca(2+)</name>
        <dbReference type="ChEBI" id="CHEBI:29108"/>
    </cofactor>
</comment>
<dbReference type="InterPro" id="IPR029044">
    <property type="entry name" value="Nucleotide-diphossugar_trans"/>
</dbReference>
<proteinExistence type="inferred from homology"/>
<keyword evidence="8" id="KW-0325">Glycoprotein</keyword>
<dbReference type="OrthoDB" id="27683at2759"/>
<feature type="chain" id="PRO_5005539572" description="UDP-glucose:Glycoprotein Glucosyltransferase" evidence="10">
    <location>
        <begin position="23"/>
        <end position="1496"/>
    </location>
</feature>
<dbReference type="InParanoid" id="A0A0L0H8L2"/>
<evidence type="ECO:0000259" key="12">
    <source>
        <dbReference type="Pfam" id="PF18401"/>
    </source>
</evidence>
<evidence type="ECO:0000259" key="15">
    <source>
        <dbReference type="Pfam" id="PF18404"/>
    </source>
</evidence>
<evidence type="ECO:0000256" key="2">
    <source>
        <dbReference type="ARBA" id="ARBA00004319"/>
    </source>
</evidence>
<feature type="compositionally biased region" description="Polar residues" evidence="9">
    <location>
        <begin position="283"/>
        <end position="293"/>
    </location>
</feature>
<dbReference type="GO" id="GO:0003980">
    <property type="term" value="F:UDP-glucose:glycoprotein glucosyltransferase activity"/>
    <property type="evidence" value="ECO:0007669"/>
    <property type="project" value="EnsemblFungi"/>
</dbReference>
<gene>
    <name evidence="16" type="ORF">SPPG_07245</name>
</gene>
<feature type="signal peptide" evidence="10">
    <location>
        <begin position="1"/>
        <end position="22"/>
    </location>
</feature>
<evidence type="ECO:0000313" key="16">
    <source>
        <dbReference type="EMBL" id="KNC97316.1"/>
    </source>
</evidence>